<proteinExistence type="predicted"/>
<dbReference type="InterPro" id="IPR011010">
    <property type="entry name" value="DNA_brk_join_enz"/>
</dbReference>
<evidence type="ECO:0000256" key="3">
    <source>
        <dbReference type="ARBA" id="ARBA00023172"/>
    </source>
</evidence>
<accession>A0A212AG05</accession>
<dbReference type="InterPro" id="IPR013762">
    <property type="entry name" value="Integrase-like_cat_sf"/>
</dbReference>
<dbReference type="AlphaFoldDB" id="A0A212AG05"/>
<dbReference type="InterPro" id="IPR050090">
    <property type="entry name" value="Tyrosine_recombinase_XerCD"/>
</dbReference>
<evidence type="ECO:0000256" key="1">
    <source>
        <dbReference type="ARBA" id="ARBA00022908"/>
    </source>
</evidence>
<gene>
    <name evidence="7" type="ORF">CDV49_01045</name>
</gene>
<feature type="domain" description="Tyr recombinase" evidence="5">
    <location>
        <begin position="155"/>
        <end position="321"/>
    </location>
</feature>
<evidence type="ECO:0000256" key="4">
    <source>
        <dbReference type="PROSITE-ProRule" id="PRU01248"/>
    </source>
</evidence>
<dbReference type="Proteomes" id="UP000196878">
    <property type="component" value="Unassembled WGS sequence"/>
</dbReference>
<keyword evidence="3" id="KW-0233">DNA recombination</keyword>
<dbReference type="CDD" id="cd00796">
    <property type="entry name" value="INT_Rci_Hp1_C"/>
    <property type="match status" value="1"/>
</dbReference>
<dbReference type="RefSeq" id="WP_088213728.1">
    <property type="nucleotide sequence ID" value="NZ_NIPW01000004.1"/>
</dbReference>
<keyword evidence="8" id="KW-1185">Reference proteome</keyword>
<dbReference type="Gene3D" id="1.10.150.130">
    <property type="match status" value="1"/>
</dbReference>
<dbReference type="Pfam" id="PF00589">
    <property type="entry name" value="Phage_integrase"/>
    <property type="match status" value="1"/>
</dbReference>
<dbReference type="Gene3D" id="1.10.443.10">
    <property type="entry name" value="Intergrase catalytic core"/>
    <property type="match status" value="1"/>
</dbReference>
<dbReference type="PANTHER" id="PTHR30349:SF94">
    <property type="entry name" value="INTEGRASE_RECOMBINASE HI_1414-RELATED"/>
    <property type="match status" value="1"/>
</dbReference>
<dbReference type="OrthoDB" id="6388170at2"/>
<dbReference type="PROSITE" id="PS51898">
    <property type="entry name" value="TYR_RECOMBINASE"/>
    <property type="match status" value="1"/>
</dbReference>
<dbReference type="PANTHER" id="PTHR30349">
    <property type="entry name" value="PHAGE INTEGRASE-RELATED"/>
    <property type="match status" value="1"/>
</dbReference>
<sequence length="321" mass="36341">MAYIRKLPSGSYRAEVARAGKRISKVFPTKMAAKDWAARQEYLIAERGEEVPSGTFGDLLDRYSREVSDKKRGSRWETIRIEKIRKDKLAQVQLVALKASDLADWRDRRLAEVAPASVNREMHILSAALNVARKEWGLIKSNPMEDVRRPAAPPPRDRLATADEMDRLQHAAGTDLQYATARAYHAFLFAVETAMRAGEIVGLTSDRIDTKQRVVKLLQTKNGRPRDVPLSSEAIRLLEDLPKADPVFGLTSQQLDVLWRKIRDKAAVDGLTFHDSRHMAITRLSKKLDVLALARMVSHTNIKMLTVYYNESAEELAKRLD</sequence>
<dbReference type="EMBL" id="NIPW01000004">
    <property type="protein sequence ID" value="OWJ80411.1"/>
    <property type="molecule type" value="Genomic_DNA"/>
</dbReference>
<keyword evidence="2 4" id="KW-0238">DNA-binding</keyword>
<evidence type="ECO:0000256" key="2">
    <source>
        <dbReference type="ARBA" id="ARBA00023125"/>
    </source>
</evidence>
<dbReference type="GO" id="GO:0015074">
    <property type="term" value="P:DNA integration"/>
    <property type="evidence" value="ECO:0007669"/>
    <property type="project" value="UniProtKB-KW"/>
</dbReference>
<evidence type="ECO:0000313" key="8">
    <source>
        <dbReference type="Proteomes" id="UP000196878"/>
    </source>
</evidence>
<dbReference type="InterPro" id="IPR044068">
    <property type="entry name" value="CB"/>
</dbReference>
<dbReference type="PROSITE" id="PS51900">
    <property type="entry name" value="CB"/>
    <property type="match status" value="1"/>
</dbReference>
<reference evidence="7 8" key="1">
    <citation type="submission" date="2016-12" db="EMBL/GenBank/DDBJ databases">
        <title>Comparison of Traditional DNA-DNA Hybridization with In Silico Genomic Analysis.</title>
        <authorList>
            <person name="Nicholson A.C."/>
            <person name="Humrighouse B.W."/>
            <person name="Graziano J."/>
            <person name="Lasker B."/>
            <person name="Whitney A.M."/>
            <person name="Mcquiston J.R."/>
        </authorList>
    </citation>
    <scope>NUCLEOTIDE SEQUENCE [LARGE SCALE GENOMIC DNA]</scope>
    <source>
        <strain evidence="7 8">H2240</strain>
    </source>
</reference>
<protein>
    <submittedName>
        <fullName evidence="7">Integrase</fullName>
    </submittedName>
</protein>
<dbReference type="GO" id="GO:0006310">
    <property type="term" value="P:DNA recombination"/>
    <property type="evidence" value="ECO:0007669"/>
    <property type="project" value="UniProtKB-KW"/>
</dbReference>
<feature type="domain" description="Core-binding (CB)" evidence="6">
    <location>
        <begin position="54"/>
        <end position="133"/>
    </location>
</feature>
<evidence type="ECO:0000313" key="7">
    <source>
        <dbReference type="EMBL" id="OWJ80411.1"/>
    </source>
</evidence>
<name>A0A212AG05_9RHOB</name>
<dbReference type="SUPFAM" id="SSF56349">
    <property type="entry name" value="DNA breaking-rejoining enzymes"/>
    <property type="match status" value="1"/>
</dbReference>
<evidence type="ECO:0000259" key="5">
    <source>
        <dbReference type="PROSITE" id="PS51898"/>
    </source>
</evidence>
<dbReference type="InterPro" id="IPR010998">
    <property type="entry name" value="Integrase_recombinase_N"/>
</dbReference>
<organism evidence="7 8">
    <name type="scientific">Haematobacter genomosp. 1</name>
    <dbReference type="NCBI Taxonomy" id="366618"/>
    <lineage>
        <taxon>Bacteria</taxon>
        <taxon>Pseudomonadati</taxon>
        <taxon>Pseudomonadota</taxon>
        <taxon>Alphaproteobacteria</taxon>
        <taxon>Rhodobacterales</taxon>
        <taxon>Paracoccaceae</taxon>
        <taxon>Haematobacter</taxon>
    </lineage>
</organism>
<evidence type="ECO:0000259" key="6">
    <source>
        <dbReference type="PROSITE" id="PS51900"/>
    </source>
</evidence>
<dbReference type="GO" id="GO:0003677">
    <property type="term" value="F:DNA binding"/>
    <property type="evidence" value="ECO:0007669"/>
    <property type="project" value="UniProtKB-UniRule"/>
</dbReference>
<comment type="caution">
    <text evidence="7">The sequence shown here is derived from an EMBL/GenBank/DDBJ whole genome shotgun (WGS) entry which is preliminary data.</text>
</comment>
<keyword evidence="1" id="KW-0229">DNA integration</keyword>
<dbReference type="InterPro" id="IPR002104">
    <property type="entry name" value="Integrase_catalytic"/>
</dbReference>